<accession>A0ACC0U8M0</accession>
<proteinExistence type="predicted"/>
<evidence type="ECO:0000313" key="2">
    <source>
        <dbReference type="Proteomes" id="UP001207468"/>
    </source>
</evidence>
<name>A0ACC0U8M0_9AGAM</name>
<gene>
    <name evidence="1" type="ORF">F5148DRAFT_1149644</name>
</gene>
<comment type="caution">
    <text evidence="1">The sequence shown here is derived from an EMBL/GenBank/DDBJ whole genome shotgun (WGS) entry which is preliminary data.</text>
</comment>
<dbReference type="Proteomes" id="UP001207468">
    <property type="component" value="Unassembled WGS sequence"/>
</dbReference>
<keyword evidence="2" id="KW-1185">Reference proteome</keyword>
<sequence>MSPSGVYLQLKVQIDDVFPAIHGGGDSECRRRRMAEITHRRQRTHGSTLPGELSQIISILTRHEAYEGPSLPANDESPVDSKRTPYNIRAEIRKQKIRVVAVCFVMLWTHGHSNTRAHSRLQLQSPYKGDGNKYYPVTCDSEKEGVNWIFMIDALDNALLTFKGTGMETRIHKRINGIRRAEGGDTGGLSSDSDPDAVPNLSGPSAHRSNERTSTIDGHEADDDINIRSGKNERQTIVDPHVGELELKEPNERKGDHEKATRMSSEAKATSVMRLPVDLRNLPTSDAQPSALPLGSPRPQDGLRRRTTAQTLQTASEMSYTLSQPLTLSQVLEHMSPVRLAFFDKLNAELSKVECFFNEREAEARVRSSQLRGQLDELKDHRRLFHNAHPDVQPPVSLYLRPFPTSNAPKRISRVLHFSSEPTHTDAKAPVQGHDGDPTSQSHERRLADGAKLDPDEYLHARKQLKRAVSEHYHALEVLNNYRRRQILNITGFRKAVKKFEKILVQDSFMKEKVDMCAFASDETVQRLLKEMEDQFTARFGGNFVMTYFVNVPHKLCIAKGDRKRALVRLRNISSHKTHHFSTFRTGIALGLAFPAVIDGITQALQPHTRAAIPSWGSLLYIYAVLLVPTLLAFLVGTNLLIWNASRINYVFIFGTHLGTSLPCQHLDIRTRLDHREYFEVDNFIPSIALATLCWAFWLSFTRSGEPTIQPWTWPIVWLLLVLVLMTNPLPVMSRESRWWFLRKVARLLFSGLYRVETSGWGAYSPSQRWAAGWPLTSCAMSGTNSALWHSRSATSTLSRVHTLEDSGPMTIQSMTAAIPPFGGGKYLIGIVYYFSYYIWRHNGLRQFYYLAIITNVLLRFIWIIYIPTRGPSAALRTWIAALFEVLRRCQWNVYRLENEHLGNMDQYRITREVPLPYSFDELHHETDAGDEDDDAPKRERVRSSKSKEG</sequence>
<organism evidence="1 2">
    <name type="scientific">Russula earlei</name>
    <dbReference type="NCBI Taxonomy" id="71964"/>
    <lineage>
        <taxon>Eukaryota</taxon>
        <taxon>Fungi</taxon>
        <taxon>Dikarya</taxon>
        <taxon>Basidiomycota</taxon>
        <taxon>Agaricomycotina</taxon>
        <taxon>Agaricomycetes</taxon>
        <taxon>Russulales</taxon>
        <taxon>Russulaceae</taxon>
        <taxon>Russula</taxon>
    </lineage>
</organism>
<evidence type="ECO:0000313" key="1">
    <source>
        <dbReference type="EMBL" id="KAI9507586.1"/>
    </source>
</evidence>
<dbReference type="EMBL" id="JAGFNK010000119">
    <property type="protein sequence ID" value="KAI9507586.1"/>
    <property type="molecule type" value="Genomic_DNA"/>
</dbReference>
<protein>
    <submittedName>
        <fullName evidence="1">SPX domain-containing protein</fullName>
    </submittedName>
</protein>
<reference evidence="1" key="1">
    <citation type="submission" date="2021-03" db="EMBL/GenBank/DDBJ databases">
        <title>Evolutionary priming and transition to the ectomycorrhizal habit in an iconic lineage of mushroom-forming fungi: is preadaptation a requirement?</title>
        <authorList>
            <consortium name="DOE Joint Genome Institute"/>
            <person name="Looney B.P."/>
            <person name="Miyauchi S."/>
            <person name="Morin E."/>
            <person name="Drula E."/>
            <person name="Courty P.E."/>
            <person name="Chicoki N."/>
            <person name="Fauchery L."/>
            <person name="Kohler A."/>
            <person name="Kuo A."/>
            <person name="LaButti K."/>
            <person name="Pangilinan J."/>
            <person name="Lipzen A."/>
            <person name="Riley R."/>
            <person name="Andreopoulos W."/>
            <person name="He G."/>
            <person name="Johnson J."/>
            <person name="Barry K.W."/>
            <person name="Grigoriev I.V."/>
            <person name="Nagy L."/>
            <person name="Hibbett D."/>
            <person name="Henrissat B."/>
            <person name="Matheny P.B."/>
            <person name="Labbe J."/>
            <person name="Martin A.F."/>
        </authorList>
    </citation>
    <scope>NUCLEOTIDE SEQUENCE</scope>
    <source>
        <strain evidence="1">BPL698</strain>
    </source>
</reference>